<organism evidence="2 3">
    <name type="scientific">Brassica carinata</name>
    <name type="common">Ethiopian mustard</name>
    <name type="synonym">Abyssinian cabbage</name>
    <dbReference type="NCBI Taxonomy" id="52824"/>
    <lineage>
        <taxon>Eukaryota</taxon>
        <taxon>Viridiplantae</taxon>
        <taxon>Streptophyta</taxon>
        <taxon>Embryophyta</taxon>
        <taxon>Tracheophyta</taxon>
        <taxon>Spermatophyta</taxon>
        <taxon>Magnoliopsida</taxon>
        <taxon>eudicotyledons</taxon>
        <taxon>Gunneridae</taxon>
        <taxon>Pentapetalae</taxon>
        <taxon>rosids</taxon>
        <taxon>malvids</taxon>
        <taxon>Brassicales</taxon>
        <taxon>Brassicaceae</taxon>
        <taxon>Brassiceae</taxon>
        <taxon>Brassica</taxon>
    </lineage>
</organism>
<protein>
    <recommendedName>
        <fullName evidence="1">Pyruvate kinase C-terminal domain-containing protein</fullName>
    </recommendedName>
</protein>
<dbReference type="Proteomes" id="UP000886595">
    <property type="component" value="Unassembled WGS sequence"/>
</dbReference>
<evidence type="ECO:0000259" key="1">
    <source>
        <dbReference type="Pfam" id="PF02887"/>
    </source>
</evidence>
<evidence type="ECO:0000313" key="3">
    <source>
        <dbReference type="Proteomes" id="UP000886595"/>
    </source>
</evidence>
<proteinExistence type="predicted"/>
<comment type="caution">
    <text evidence="2">The sequence shown here is derived from an EMBL/GenBank/DDBJ whole genome shotgun (WGS) entry which is preliminary data.</text>
</comment>
<accession>A0A8X7P3U9</accession>
<reference evidence="2 3" key="1">
    <citation type="submission" date="2020-02" db="EMBL/GenBank/DDBJ databases">
        <authorList>
            <person name="Ma Q."/>
            <person name="Huang Y."/>
            <person name="Song X."/>
            <person name="Pei D."/>
        </authorList>
    </citation>
    <scope>NUCLEOTIDE SEQUENCE [LARGE SCALE GENOMIC DNA]</scope>
    <source>
        <strain evidence="2">Sxm20200214</strain>
        <tissue evidence="2">Leaf</tissue>
    </source>
</reference>
<dbReference type="Pfam" id="PF02887">
    <property type="entry name" value="PK_C"/>
    <property type="match status" value="1"/>
</dbReference>
<dbReference type="OrthoDB" id="108365at2759"/>
<dbReference type="Gene3D" id="3.40.1380.20">
    <property type="entry name" value="Pyruvate kinase, C-terminal domain"/>
    <property type="match status" value="1"/>
</dbReference>
<dbReference type="SUPFAM" id="SSF52935">
    <property type="entry name" value="PK C-terminal domain-like"/>
    <property type="match status" value="1"/>
</dbReference>
<name>A0A8X7P3U9_BRACI</name>
<dbReference type="AlphaFoldDB" id="A0A8X7P3U9"/>
<dbReference type="EMBL" id="JAAMPC010000199">
    <property type="protein sequence ID" value="KAG2243443.1"/>
    <property type="molecule type" value="Genomic_DNA"/>
</dbReference>
<sequence length="140" mass="15442">MSKIQEAVPLPLSKAKIHGAKVIVILTKEGYTAGLLAKKYTPSIPILSVAVSDDLESRCSVSVAKRGLMYRGIIPVVANSGSTEEATRFAVEYAKEKRICKVGLLETQLSWCITSMVPLFSRLYSARGLEWSFFRIQGQF</sequence>
<dbReference type="InterPro" id="IPR036918">
    <property type="entry name" value="Pyrv_Knase_C_sf"/>
</dbReference>
<keyword evidence="3" id="KW-1185">Reference proteome</keyword>
<feature type="domain" description="Pyruvate kinase C-terminal" evidence="1">
    <location>
        <begin position="15"/>
        <end position="103"/>
    </location>
</feature>
<dbReference type="InterPro" id="IPR015795">
    <property type="entry name" value="Pyrv_Knase_C"/>
</dbReference>
<evidence type="ECO:0000313" key="2">
    <source>
        <dbReference type="EMBL" id="KAG2243443.1"/>
    </source>
</evidence>
<gene>
    <name evidence="2" type="ORF">Bca52824_094717</name>
</gene>